<keyword evidence="1" id="KW-0175">Coiled coil</keyword>
<dbReference type="VEuPathDB" id="TriTrypDB:TEOVI_000550000"/>
<dbReference type="GeneID" id="92379440"/>
<dbReference type="RefSeq" id="XP_067078683.1">
    <property type="nucleotide sequence ID" value="XM_067222582.1"/>
</dbReference>
<evidence type="ECO:0000313" key="4">
    <source>
        <dbReference type="Proteomes" id="UP000195570"/>
    </source>
</evidence>
<comment type="caution">
    <text evidence="3">The sequence shown here is derived from an EMBL/GenBank/DDBJ whole genome shotgun (WGS) entry which is preliminary data.</text>
</comment>
<feature type="region of interest" description="Disordered" evidence="2">
    <location>
        <begin position="427"/>
        <end position="459"/>
    </location>
</feature>
<reference evidence="3" key="1">
    <citation type="submission" date="2016-09" db="EMBL/GenBank/DDBJ databases">
        <authorList>
            <person name="Hebert L."/>
            <person name="Moumen B."/>
        </authorList>
    </citation>
    <scope>NUCLEOTIDE SEQUENCE [LARGE SCALE GENOMIC DNA]</scope>
    <source>
        <strain evidence="3">OVI</strain>
    </source>
</reference>
<dbReference type="EMBL" id="CZPT02000730">
    <property type="protein sequence ID" value="SCU67357.1"/>
    <property type="molecule type" value="Genomic_DNA"/>
</dbReference>
<evidence type="ECO:0000256" key="1">
    <source>
        <dbReference type="SAM" id="Coils"/>
    </source>
</evidence>
<sequence length="530" mass="60124">MNRDKGKFPQLPPVLVQCNELESYLRTLNDQLAERLGCLWRNVAEMQGVVRTLDIHVKLIRTFLREHAVLTLSDKLFEDELVFDGGDAVDSFLPEFLRKRFNESATETELSRSSVTDESEQSNDIRERFGRINRICKDRFIRQKERNEEEHRLQTERMDACRRVEAMCRALEASQTTHMDKLERVSYWLYPIPEYENFYSENASGEGGDELLRDVRGQTKGARVVQELHETIRNAPIFLEFRRLLLRDVSERLAGALDQHSMDIANSNIASVCDCEGFRKGKRKNAGAVGSVDDGSISNPPDSASLAEQRLRVRNNGYIHISEVEALLNARVEATPVLNKGNDTNAKLIERRLLERIENLEERMAMYEAERKEFRKILSAVVDAHRSRHGIGMSLREAVLSSRSTRKGEHQDGHSNFTLYEISDPRRFAAKGTPPGSKTQASSSGRIIGSSPSPRGDKKAIVEPLNPLVVSGEASYRTVDTSTVTRETSTQEDINMTANQAAYLSYVMGKKGCRDVENLPPLPYDRKTFK</sequence>
<keyword evidence="4" id="KW-1185">Reference proteome</keyword>
<feature type="compositionally biased region" description="Low complexity" evidence="2">
    <location>
        <begin position="442"/>
        <end position="454"/>
    </location>
</feature>
<dbReference type="AlphaFoldDB" id="A0A1G4I623"/>
<feature type="coiled-coil region" evidence="1">
    <location>
        <begin position="350"/>
        <end position="377"/>
    </location>
</feature>
<protein>
    <submittedName>
        <fullName evidence="3">Uncharacterized protein</fullName>
    </submittedName>
</protein>
<accession>A0A1G4I623</accession>
<proteinExistence type="predicted"/>
<evidence type="ECO:0000313" key="3">
    <source>
        <dbReference type="EMBL" id="SCU67357.1"/>
    </source>
</evidence>
<organism evidence="3 4">
    <name type="scientific">Trypanosoma equiperdum</name>
    <dbReference type="NCBI Taxonomy" id="5694"/>
    <lineage>
        <taxon>Eukaryota</taxon>
        <taxon>Discoba</taxon>
        <taxon>Euglenozoa</taxon>
        <taxon>Kinetoplastea</taxon>
        <taxon>Metakinetoplastina</taxon>
        <taxon>Trypanosomatida</taxon>
        <taxon>Trypanosomatidae</taxon>
        <taxon>Trypanosoma</taxon>
    </lineage>
</organism>
<dbReference type="Proteomes" id="UP000195570">
    <property type="component" value="Unassembled WGS sequence"/>
</dbReference>
<name>A0A1G4I623_TRYEQ</name>
<evidence type="ECO:0000256" key="2">
    <source>
        <dbReference type="SAM" id="MobiDB-lite"/>
    </source>
</evidence>
<gene>
    <name evidence="3" type="ORF">TEOVI_000550000</name>
</gene>